<dbReference type="AlphaFoldDB" id="A0A1I1K3X0"/>
<evidence type="ECO:0000313" key="3">
    <source>
        <dbReference type="EMBL" id="SFC55201.1"/>
    </source>
</evidence>
<dbReference type="Proteomes" id="UP000199207">
    <property type="component" value="Unassembled WGS sequence"/>
</dbReference>
<dbReference type="InterPro" id="IPR001387">
    <property type="entry name" value="Cro/C1-type_HTH"/>
</dbReference>
<feature type="region of interest" description="Disordered" evidence="1">
    <location>
        <begin position="27"/>
        <end position="48"/>
    </location>
</feature>
<gene>
    <name evidence="3" type="ORF">SAMN05421773_10464</name>
</gene>
<dbReference type="SUPFAM" id="SSF47413">
    <property type="entry name" value="lambda repressor-like DNA-binding domains"/>
    <property type="match status" value="1"/>
</dbReference>
<proteinExistence type="predicted"/>
<dbReference type="Pfam" id="PF13560">
    <property type="entry name" value="HTH_31"/>
    <property type="match status" value="1"/>
</dbReference>
<sequence length="302" mass="33703">MRHPEPTSHHDRMLMDRRELAGFLRRSRERLRPHEAGLPAGPRRRTPGLRRAEVAQLAGMSAEHYLRLEQARGPQPSPRVLASLARALRMTGDERDRLYLLAGHHPPAGPQAADHVSPGLQHLLDRLTDTPGRVLGELGDVLAQNAMAGTLLGEVCAASELGRNLVWRWFADPDARRVHAREEHELYSRLHVAELRAAVARRPADDPAAVRLVRRLCTTSEEFARLWERPPEAEVRRPGRVRVLHPLIGPVVLDREILLAPEAGQRLVVLTPPPGSDAAGRLALLRTIGRERPPWPSPAHPH</sequence>
<feature type="domain" description="HTH cro/C1-type" evidence="2">
    <location>
        <begin position="48"/>
        <end position="95"/>
    </location>
</feature>
<dbReference type="EMBL" id="FOLM01000004">
    <property type="protein sequence ID" value="SFC55201.1"/>
    <property type="molecule type" value="Genomic_DNA"/>
</dbReference>
<dbReference type="Gene3D" id="3.30.450.180">
    <property type="match status" value="1"/>
</dbReference>
<dbReference type="InterPro" id="IPR010982">
    <property type="entry name" value="Lambda_DNA-bd_dom_sf"/>
</dbReference>
<dbReference type="CDD" id="cd00093">
    <property type="entry name" value="HTH_XRE"/>
    <property type="match status" value="1"/>
</dbReference>
<evidence type="ECO:0000256" key="1">
    <source>
        <dbReference type="SAM" id="MobiDB-lite"/>
    </source>
</evidence>
<dbReference type="PANTHER" id="PTHR35010:SF2">
    <property type="entry name" value="BLL4672 PROTEIN"/>
    <property type="match status" value="1"/>
</dbReference>
<dbReference type="InterPro" id="IPR041413">
    <property type="entry name" value="MLTR_LBD"/>
</dbReference>
<organism evidence="3 4">
    <name type="scientific">Streptomyces aidingensis</name>
    <dbReference type="NCBI Taxonomy" id="910347"/>
    <lineage>
        <taxon>Bacteria</taxon>
        <taxon>Bacillati</taxon>
        <taxon>Actinomycetota</taxon>
        <taxon>Actinomycetes</taxon>
        <taxon>Kitasatosporales</taxon>
        <taxon>Streptomycetaceae</taxon>
        <taxon>Streptomyces</taxon>
    </lineage>
</organism>
<dbReference type="GO" id="GO:0003677">
    <property type="term" value="F:DNA binding"/>
    <property type="evidence" value="ECO:0007669"/>
    <property type="project" value="InterPro"/>
</dbReference>
<dbReference type="Gene3D" id="1.10.260.40">
    <property type="entry name" value="lambda repressor-like DNA-binding domains"/>
    <property type="match status" value="1"/>
</dbReference>
<keyword evidence="4" id="KW-1185">Reference proteome</keyword>
<dbReference type="STRING" id="910347.SAMN05421773_10464"/>
<name>A0A1I1K3X0_9ACTN</name>
<evidence type="ECO:0000259" key="2">
    <source>
        <dbReference type="PROSITE" id="PS50943"/>
    </source>
</evidence>
<accession>A0A1I1K3X0</accession>
<protein>
    <submittedName>
        <fullName evidence="3">Helix-turn-helix domain-containing protein</fullName>
    </submittedName>
</protein>
<dbReference type="PANTHER" id="PTHR35010">
    <property type="entry name" value="BLL4672 PROTEIN-RELATED"/>
    <property type="match status" value="1"/>
</dbReference>
<dbReference type="PROSITE" id="PS50943">
    <property type="entry name" value="HTH_CROC1"/>
    <property type="match status" value="1"/>
</dbReference>
<evidence type="ECO:0000313" key="4">
    <source>
        <dbReference type="Proteomes" id="UP000199207"/>
    </source>
</evidence>
<dbReference type="Pfam" id="PF17765">
    <property type="entry name" value="MLTR_LBD"/>
    <property type="match status" value="1"/>
</dbReference>
<reference evidence="3 4" key="1">
    <citation type="submission" date="2016-10" db="EMBL/GenBank/DDBJ databases">
        <authorList>
            <person name="de Groot N.N."/>
        </authorList>
    </citation>
    <scope>NUCLEOTIDE SEQUENCE [LARGE SCALE GENOMIC DNA]</scope>
    <source>
        <strain evidence="3 4">CGMCC 4.5739</strain>
    </source>
</reference>
<dbReference type="SMART" id="SM00530">
    <property type="entry name" value="HTH_XRE"/>
    <property type="match status" value="1"/>
</dbReference>